<sequence>MKRTLVTLWVTFGLLAAQAAQAADVTLALRYRGETRQFENLTSRASSACARVAALCDKPLQGLVQLEASFEKQVDGEQADGFHLARPSQPGILYLTREGSAEQARVEIEITHIGGVVTRMGDGPALPLQPGLQSSGCQAVLNAGAGHPLLWAVPANGCRVGLPPGDVGRYRVRNLLLGYRLKMPNPASLAAGRYRGRIQYSLGPDRDIGLGSNRTLTALDTDSVAFHVELEVLHDLDVRFGADAQRVVLEPRPGWERYAGRHGLPGKLEKDIPFTLTSSGPFKVWATCSSSANVGCPLQAANGDRTPLYLAVSLSGALHRGSAVNRRALSLGGEQHALAFDLPADGPGLCRGLLHFHVLPQGMSGAERMKPGQVYTGAVTVVFDASL</sequence>
<proteinExistence type="predicted"/>
<keyword evidence="1" id="KW-0732">Signal</keyword>
<evidence type="ECO:0008006" key="4">
    <source>
        <dbReference type="Google" id="ProtNLM"/>
    </source>
</evidence>
<feature type="signal peptide" evidence="1">
    <location>
        <begin position="1"/>
        <end position="22"/>
    </location>
</feature>
<comment type="caution">
    <text evidence="2">The sequence shown here is derived from an EMBL/GenBank/DDBJ whole genome shotgun (WGS) entry which is preliminary data.</text>
</comment>
<reference evidence="2 3" key="1">
    <citation type="submission" date="2018-04" db="EMBL/GenBank/DDBJ databases">
        <authorList>
            <person name="Go L.Y."/>
            <person name="Mitchell J.A."/>
        </authorList>
    </citation>
    <scope>NUCLEOTIDE SEQUENCE [LARGE SCALE GENOMIC DNA]</scope>
    <source>
        <strain evidence="2 3">KCJK7865</strain>
    </source>
</reference>
<accession>A0A2R7UDA1</accession>
<evidence type="ECO:0000313" key="3">
    <source>
        <dbReference type="Proteomes" id="UP000244874"/>
    </source>
</evidence>
<evidence type="ECO:0000256" key="1">
    <source>
        <dbReference type="SAM" id="SignalP"/>
    </source>
</evidence>
<organism evidence="2 3">
    <name type="scientific">Pseudomonas plecoglossicida</name>
    <dbReference type="NCBI Taxonomy" id="70775"/>
    <lineage>
        <taxon>Bacteria</taxon>
        <taxon>Pseudomonadati</taxon>
        <taxon>Pseudomonadota</taxon>
        <taxon>Gammaproteobacteria</taxon>
        <taxon>Pseudomonadales</taxon>
        <taxon>Pseudomonadaceae</taxon>
        <taxon>Pseudomonas</taxon>
    </lineage>
</organism>
<dbReference type="RefSeq" id="WP_108481471.1">
    <property type="nucleotide sequence ID" value="NZ_QANO01000166.1"/>
</dbReference>
<dbReference type="Proteomes" id="UP000244874">
    <property type="component" value="Unassembled WGS sequence"/>
</dbReference>
<protein>
    <recommendedName>
        <fullName evidence="4">Fimbrial protein</fullName>
    </recommendedName>
</protein>
<dbReference type="AlphaFoldDB" id="A0A2R7UDA1"/>
<feature type="chain" id="PRO_5015332502" description="Fimbrial protein" evidence="1">
    <location>
        <begin position="23"/>
        <end position="387"/>
    </location>
</feature>
<dbReference type="EMBL" id="QANO01000166">
    <property type="protein sequence ID" value="PTU50011.1"/>
    <property type="molecule type" value="Genomic_DNA"/>
</dbReference>
<gene>
    <name evidence="2" type="ORF">DBB42_22400</name>
</gene>
<name>A0A2R7UDA1_PSEDL</name>
<evidence type="ECO:0000313" key="2">
    <source>
        <dbReference type="EMBL" id="PTU50011.1"/>
    </source>
</evidence>